<evidence type="ECO:0000256" key="7">
    <source>
        <dbReference type="RuleBase" id="RU003872"/>
    </source>
</evidence>
<dbReference type="CDD" id="cd00364">
    <property type="entry name" value="Ribosomal_uS17"/>
    <property type="match status" value="1"/>
</dbReference>
<dbReference type="PATRIC" id="fig|1620410.3.peg.125"/>
<name>A0A0G1K9P1_UNCK3</name>
<dbReference type="EMBL" id="LCIJ01000005">
    <property type="protein sequence ID" value="KKT52932.1"/>
    <property type="molecule type" value="Genomic_DNA"/>
</dbReference>
<organism evidence="9 10">
    <name type="scientific">candidate division Kazan bacterium GW2011_GWA1_44_22</name>
    <dbReference type="NCBI Taxonomy" id="1620410"/>
    <lineage>
        <taxon>Bacteria</taxon>
        <taxon>Bacteria division Kazan-3B-28</taxon>
    </lineage>
</organism>
<dbReference type="Pfam" id="PF00366">
    <property type="entry name" value="Ribosomal_S17"/>
    <property type="match status" value="1"/>
</dbReference>
<evidence type="ECO:0000256" key="3">
    <source>
        <dbReference type="ARBA" id="ARBA00022884"/>
    </source>
</evidence>
<dbReference type="InterPro" id="IPR019984">
    <property type="entry name" value="Ribosomal_uS17_bact/chlr"/>
</dbReference>
<dbReference type="InterPro" id="IPR000266">
    <property type="entry name" value="Ribosomal_uS17"/>
</dbReference>
<dbReference type="InterPro" id="IPR012340">
    <property type="entry name" value="NA-bd_OB-fold"/>
</dbReference>
<dbReference type="GO" id="GO:0003735">
    <property type="term" value="F:structural constituent of ribosome"/>
    <property type="evidence" value="ECO:0007669"/>
    <property type="project" value="UniProtKB-UniRule"/>
</dbReference>
<evidence type="ECO:0000256" key="8">
    <source>
        <dbReference type="SAM" id="Phobius"/>
    </source>
</evidence>
<evidence type="ECO:0000256" key="4">
    <source>
        <dbReference type="ARBA" id="ARBA00022980"/>
    </source>
</evidence>
<dbReference type="PRINTS" id="PR00973">
    <property type="entry name" value="RIBOSOMALS17"/>
</dbReference>
<feature type="transmembrane region" description="Helical" evidence="8">
    <location>
        <begin position="12"/>
        <end position="34"/>
    </location>
</feature>
<evidence type="ECO:0000313" key="10">
    <source>
        <dbReference type="Proteomes" id="UP000034752"/>
    </source>
</evidence>
<dbReference type="GO" id="GO:0022627">
    <property type="term" value="C:cytosolic small ribosomal subunit"/>
    <property type="evidence" value="ECO:0007669"/>
    <property type="project" value="UniProtKB-UniRule"/>
</dbReference>
<dbReference type="PANTHER" id="PTHR10744">
    <property type="entry name" value="40S RIBOSOMAL PROTEIN S11 FAMILY MEMBER"/>
    <property type="match status" value="1"/>
</dbReference>
<dbReference type="NCBIfam" id="TIGR03635">
    <property type="entry name" value="uS17_bact"/>
    <property type="match status" value="1"/>
</dbReference>
<comment type="function">
    <text evidence="6">One of the primary rRNA binding proteins, it binds specifically to the 5'-end of 16S ribosomal RNA.</text>
</comment>
<reference evidence="9 10" key="1">
    <citation type="journal article" date="2015" name="Nature">
        <title>rRNA introns, odd ribosomes, and small enigmatic genomes across a large radiation of phyla.</title>
        <authorList>
            <person name="Brown C.T."/>
            <person name="Hug L.A."/>
            <person name="Thomas B.C."/>
            <person name="Sharon I."/>
            <person name="Castelle C.J."/>
            <person name="Singh A."/>
            <person name="Wilkins M.J."/>
            <person name="Williams K.H."/>
            <person name="Banfield J.F."/>
        </authorList>
    </citation>
    <scope>NUCLEOTIDE SEQUENCE [LARGE SCALE GENOMIC DNA]</scope>
</reference>
<evidence type="ECO:0000256" key="5">
    <source>
        <dbReference type="ARBA" id="ARBA00023274"/>
    </source>
</evidence>
<accession>A0A0G1K9P1</accession>
<dbReference type="InterPro" id="IPR019979">
    <property type="entry name" value="Ribosomal_uS17_CS"/>
</dbReference>
<dbReference type="PROSITE" id="PS00056">
    <property type="entry name" value="RIBOSOMAL_S17"/>
    <property type="match status" value="1"/>
</dbReference>
<dbReference type="GO" id="GO:0019843">
    <property type="term" value="F:rRNA binding"/>
    <property type="evidence" value="ECO:0007669"/>
    <property type="project" value="UniProtKB-UniRule"/>
</dbReference>
<keyword evidence="8" id="KW-0472">Membrane</keyword>
<evidence type="ECO:0000256" key="2">
    <source>
        <dbReference type="ARBA" id="ARBA00022730"/>
    </source>
</evidence>
<dbReference type="Proteomes" id="UP000034752">
    <property type="component" value="Unassembled WGS sequence"/>
</dbReference>
<keyword evidence="8" id="KW-1133">Transmembrane helix</keyword>
<dbReference type="HAMAP" id="MF_01345_B">
    <property type="entry name" value="Ribosomal_uS17_B"/>
    <property type="match status" value="1"/>
</dbReference>
<sequence length="102" mass="11443">MNKSKQTKSGKVVSAQMMATVVVSVDSFVSHPLYHKKIRKTRRFLAHNPADKAKLGDWVTIEETRPISKLKRWVVVDIKSPVSMVDVNADIAAIDQTINEVI</sequence>
<dbReference type="Gene3D" id="2.40.50.140">
    <property type="entry name" value="Nucleic acid-binding proteins"/>
    <property type="match status" value="1"/>
</dbReference>
<keyword evidence="2 6" id="KW-0699">rRNA-binding</keyword>
<keyword evidence="3 6" id="KW-0694">RNA-binding</keyword>
<evidence type="ECO:0000313" key="9">
    <source>
        <dbReference type="EMBL" id="KKT52932.1"/>
    </source>
</evidence>
<dbReference type="SUPFAM" id="SSF50249">
    <property type="entry name" value="Nucleic acid-binding proteins"/>
    <property type="match status" value="1"/>
</dbReference>
<comment type="subunit">
    <text evidence="6">Part of the 30S ribosomal subunit.</text>
</comment>
<keyword evidence="4 6" id="KW-0689">Ribosomal protein</keyword>
<protein>
    <recommendedName>
        <fullName evidence="6">Small ribosomal subunit protein uS17</fullName>
    </recommendedName>
</protein>
<keyword evidence="5 6" id="KW-0687">Ribonucleoprotein</keyword>
<proteinExistence type="inferred from homology"/>
<keyword evidence="8" id="KW-0812">Transmembrane</keyword>
<dbReference type="AlphaFoldDB" id="A0A0G1K9P1"/>
<dbReference type="PANTHER" id="PTHR10744:SF1">
    <property type="entry name" value="SMALL RIBOSOMAL SUBUNIT PROTEIN US17M"/>
    <property type="match status" value="1"/>
</dbReference>
<evidence type="ECO:0000256" key="6">
    <source>
        <dbReference type="HAMAP-Rule" id="MF_01345"/>
    </source>
</evidence>
<comment type="similarity">
    <text evidence="1 6 7">Belongs to the universal ribosomal protein uS17 family.</text>
</comment>
<dbReference type="GO" id="GO:0006412">
    <property type="term" value="P:translation"/>
    <property type="evidence" value="ECO:0007669"/>
    <property type="project" value="UniProtKB-UniRule"/>
</dbReference>
<evidence type="ECO:0000256" key="1">
    <source>
        <dbReference type="ARBA" id="ARBA00010254"/>
    </source>
</evidence>
<comment type="caution">
    <text evidence="9">The sequence shown here is derived from an EMBL/GenBank/DDBJ whole genome shotgun (WGS) entry which is preliminary data.</text>
</comment>
<gene>
    <name evidence="6" type="primary">rpsQ</name>
    <name evidence="9" type="ORF">VE96_C0005G0021</name>
</gene>
<dbReference type="NCBIfam" id="NF004123">
    <property type="entry name" value="PRK05610.1"/>
    <property type="match status" value="1"/>
</dbReference>